<dbReference type="Pfam" id="PF07883">
    <property type="entry name" value="Cupin_2"/>
    <property type="match status" value="1"/>
</dbReference>
<dbReference type="CDD" id="cd02233">
    <property type="entry name" value="cupin_HNL-like"/>
    <property type="match status" value="1"/>
</dbReference>
<dbReference type="EMBL" id="FOKV01000002">
    <property type="protein sequence ID" value="SFC15886.1"/>
    <property type="molecule type" value="Genomic_DNA"/>
</dbReference>
<accession>A0A1I1GWM8</accession>
<dbReference type="InterPro" id="IPR011051">
    <property type="entry name" value="RmlC_Cupin_sf"/>
</dbReference>
<evidence type="ECO:0000256" key="1">
    <source>
        <dbReference type="SAM" id="MobiDB-lite"/>
    </source>
</evidence>
<gene>
    <name evidence="3" type="ORF">SAMN04487907_102433</name>
</gene>
<keyword evidence="4" id="KW-1185">Reference proteome</keyword>
<dbReference type="AlphaFoldDB" id="A0A1I1GWM8"/>
<dbReference type="InterPro" id="IPR047263">
    <property type="entry name" value="HNL-like_cupin"/>
</dbReference>
<protein>
    <submittedName>
        <fullName evidence="3">Cupin domain-containing protein</fullName>
    </submittedName>
</protein>
<dbReference type="STRING" id="1334022.SAMN04487907_102433"/>
<dbReference type="PANTHER" id="PTHR43698:SF1">
    <property type="entry name" value="BLL4564 PROTEIN"/>
    <property type="match status" value="1"/>
</dbReference>
<proteinExistence type="predicted"/>
<name>A0A1I1GWM8_9FLAO</name>
<dbReference type="RefSeq" id="WP_092541512.1">
    <property type="nucleotide sequence ID" value="NZ_FOKV01000002.1"/>
</dbReference>
<dbReference type="Proteomes" id="UP000199438">
    <property type="component" value="Unassembled WGS sequence"/>
</dbReference>
<organism evidence="3 4">
    <name type="scientific">Zunongwangia mangrovi</name>
    <dbReference type="NCBI Taxonomy" id="1334022"/>
    <lineage>
        <taxon>Bacteria</taxon>
        <taxon>Pseudomonadati</taxon>
        <taxon>Bacteroidota</taxon>
        <taxon>Flavobacteriia</taxon>
        <taxon>Flavobacteriales</taxon>
        <taxon>Flavobacteriaceae</taxon>
        <taxon>Zunongwangia</taxon>
    </lineage>
</organism>
<evidence type="ECO:0000313" key="3">
    <source>
        <dbReference type="EMBL" id="SFC15886.1"/>
    </source>
</evidence>
<feature type="domain" description="Cupin type-2" evidence="2">
    <location>
        <begin position="83"/>
        <end position="149"/>
    </location>
</feature>
<sequence length="172" mass="19154">MRNRSALAILTIAASLCFSCNQKPSEEKEKSSAAESKTETQKTTSDLIFEKGKKTSAEKFEGKVYMNLLVPEDSVYTTKSGSVTFEAGSRTNWHYHPSGQILMVTNGVGFHQIEGQPKEVIKKGDVVKVPKNVKHWHGASVEEDMTHVFVIPNVEMGGSKWFDPVTDEEFKN</sequence>
<feature type="region of interest" description="Disordered" evidence="1">
    <location>
        <begin position="25"/>
        <end position="45"/>
    </location>
</feature>
<dbReference type="Gene3D" id="2.60.120.10">
    <property type="entry name" value="Jelly Rolls"/>
    <property type="match status" value="1"/>
</dbReference>
<reference evidence="4" key="1">
    <citation type="submission" date="2016-10" db="EMBL/GenBank/DDBJ databases">
        <authorList>
            <person name="Varghese N."/>
            <person name="Submissions S."/>
        </authorList>
    </citation>
    <scope>NUCLEOTIDE SEQUENCE [LARGE SCALE GENOMIC DNA]</scope>
    <source>
        <strain evidence="4">DSM 24499</strain>
    </source>
</reference>
<evidence type="ECO:0000259" key="2">
    <source>
        <dbReference type="Pfam" id="PF07883"/>
    </source>
</evidence>
<dbReference type="OrthoDB" id="9802489at2"/>
<dbReference type="InterPro" id="IPR014710">
    <property type="entry name" value="RmlC-like_jellyroll"/>
</dbReference>
<feature type="compositionally biased region" description="Basic and acidic residues" evidence="1">
    <location>
        <begin position="25"/>
        <end position="40"/>
    </location>
</feature>
<dbReference type="SUPFAM" id="SSF51182">
    <property type="entry name" value="RmlC-like cupins"/>
    <property type="match status" value="1"/>
</dbReference>
<dbReference type="PANTHER" id="PTHR43698">
    <property type="entry name" value="RIBD C-TERMINAL DOMAIN CONTAINING PROTEIN"/>
    <property type="match status" value="1"/>
</dbReference>
<dbReference type="InterPro" id="IPR013096">
    <property type="entry name" value="Cupin_2"/>
</dbReference>
<evidence type="ECO:0000313" key="4">
    <source>
        <dbReference type="Proteomes" id="UP000199438"/>
    </source>
</evidence>